<keyword evidence="2" id="KW-0648">Protein biosynthesis</keyword>
<dbReference type="Proteomes" id="UP000252797">
    <property type="component" value="Unassembled WGS sequence"/>
</dbReference>
<sequence length="410" mass="47299">MNEIDSKDFGQAVRLSREKQGLSQKELADRIGISRSMISKFEEGKRNLSQEKLDFLLDYLAELEKTPVNRVIVDYVTIHFFSLNYKTLTKEILGMSTELFLEREYAPLGYTAQLVWNNVITISYSVDDPLKGTLIDLSGQGCAHLSRLLKTRKQTWQVFFQNALKHQGNFTRIDFSLDDLVGMVNIPDLKAKVAKGHVKTIFRKSESHGSVDLIQGESDGDTLYLGSKHSPCRFCFYQKDYDQRKRRGIPLEEASVKNRFELRYRGEKAQLLGRLIAKSTDFTDLFFELLNGAVCFYDRDPNDPKAQIDPKWATFIENHDALTIPLETIPQSFEKSLNWLINSASPTLAFIQTVDERFGSNLVEQIISYGEISPRQQKLLENMAAEPDYYQEEVEFYVRHLQHLEEEKLH</sequence>
<dbReference type="GO" id="GO:0003743">
    <property type="term" value="F:translation initiation factor activity"/>
    <property type="evidence" value="ECO:0007669"/>
    <property type="project" value="UniProtKB-KW"/>
</dbReference>
<organism evidence="2 3">
    <name type="scientific">Enterococcus durans</name>
    <dbReference type="NCBI Taxonomy" id="53345"/>
    <lineage>
        <taxon>Bacteria</taxon>
        <taxon>Bacillati</taxon>
        <taxon>Bacillota</taxon>
        <taxon>Bacilli</taxon>
        <taxon>Lactobacillales</taxon>
        <taxon>Enterococcaceae</taxon>
        <taxon>Enterococcus</taxon>
    </lineage>
</organism>
<accession>A0A367CEZ8</accession>
<dbReference type="InterPro" id="IPR040819">
    <property type="entry name" value="Rol_Rep_N"/>
</dbReference>
<dbReference type="Pfam" id="PF02486">
    <property type="entry name" value="Rep_trans"/>
    <property type="match status" value="1"/>
</dbReference>
<evidence type="ECO:0000259" key="1">
    <source>
        <dbReference type="PROSITE" id="PS50943"/>
    </source>
</evidence>
<dbReference type="InterPro" id="IPR001387">
    <property type="entry name" value="Cro/C1-type_HTH"/>
</dbReference>
<dbReference type="AlphaFoldDB" id="A0A367CEZ8"/>
<evidence type="ECO:0000313" key="2">
    <source>
        <dbReference type="EMBL" id="RCA11215.1"/>
    </source>
</evidence>
<dbReference type="RefSeq" id="WP_113846015.1">
    <property type="nucleotide sequence ID" value="NZ_LEPB01000004.1"/>
</dbReference>
<gene>
    <name evidence="2" type="ORF">EA71_01970</name>
</gene>
<dbReference type="EMBL" id="LEPB01000004">
    <property type="protein sequence ID" value="RCA11215.1"/>
    <property type="molecule type" value="Genomic_DNA"/>
</dbReference>
<dbReference type="Pfam" id="PF01381">
    <property type="entry name" value="HTH_3"/>
    <property type="match status" value="1"/>
</dbReference>
<dbReference type="SUPFAM" id="SSF47413">
    <property type="entry name" value="lambda repressor-like DNA-binding domains"/>
    <property type="match status" value="1"/>
</dbReference>
<keyword evidence="2" id="KW-0396">Initiation factor</keyword>
<proteinExistence type="predicted"/>
<dbReference type="Pfam" id="PF18106">
    <property type="entry name" value="Rol_Rep_N"/>
    <property type="match status" value="1"/>
</dbReference>
<protein>
    <submittedName>
        <fullName evidence="2">Replication initiation factor</fullName>
    </submittedName>
</protein>
<comment type="caution">
    <text evidence="2">The sequence shown here is derived from an EMBL/GenBank/DDBJ whole genome shotgun (WGS) entry which is preliminary data.</text>
</comment>
<dbReference type="Gene3D" id="1.10.260.40">
    <property type="entry name" value="lambda repressor-like DNA-binding domains"/>
    <property type="match status" value="1"/>
</dbReference>
<name>A0A367CEZ8_9ENTE</name>
<reference evidence="2 3" key="1">
    <citation type="submission" date="2015-06" db="EMBL/GenBank/DDBJ databases">
        <title>The Genome Sequence of Enterococcus durans 4EA1.</title>
        <authorList>
            <consortium name="The Broad Institute Genomics Platform"/>
            <consortium name="The Broad Institute Genome Sequencing Center for Infectious Disease"/>
            <person name="Earl A.M."/>
            <person name="Van Tyne D."/>
            <person name="Lebreton F."/>
            <person name="Saavedra J.T."/>
            <person name="Gilmore M.S."/>
            <person name="Manson Mcguire A."/>
            <person name="Clock S."/>
            <person name="Crupain M."/>
            <person name="Rangan U."/>
            <person name="Young S."/>
            <person name="Abouelleil A."/>
            <person name="Cao P."/>
            <person name="Chapman S.B."/>
            <person name="Griggs A."/>
            <person name="Priest M."/>
            <person name="Shea T."/>
            <person name="Wortman J."/>
            <person name="Nusbaum C."/>
            <person name="Birren B."/>
        </authorList>
    </citation>
    <scope>NUCLEOTIDE SEQUENCE [LARGE SCALE GENOMIC DNA]</scope>
    <source>
        <strain evidence="2 3">4EA1</strain>
    </source>
</reference>
<dbReference type="SMART" id="SM00530">
    <property type="entry name" value="HTH_XRE"/>
    <property type="match status" value="1"/>
</dbReference>
<feature type="domain" description="HTH cro/C1-type" evidence="1">
    <location>
        <begin position="13"/>
        <end position="70"/>
    </location>
</feature>
<dbReference type="CDD" id="cd00093">
    <property type="entry name" value="HTH_XRE"/>
    <property type="match status" value="1"/>
</dbReference>
<dbReference type="GO" id="GO:0003677">
    <property type="term" value="F:DNA binding"/>
    <property type="evidence" value="ECO:0007669"/>
    <property type="project" value="InterPro"/>
</dbReference>
<dbReference type="InterPro" id="IPR010982">
    <property type="entry name" value="Lambda_DNA-bd_dom_sf"/>
</dbReference>
<dbReference type="PROSITE" id="PS50943">
    <property type="entry name" value="HTH_CROC1"/>
    <property type="match status" value="1"/>
</dbReference>
<dbReference type="InterPro" id="IPR003491">
    <property type="entry name" value="REP-like_C"/>
</dbReference>
<evidence type="ECO:0000313" key="3">
    <source>
        <dbReference type="Proteomes" id="UP000252797"/>
    </source>
</evidence>